<gene>
    <name evidence="1" type="ORF">ABS648_26030</name>
</gene>
<evidence type="ECO:0000313" key="1">
    <source>
        <dbReference type="EMBL" id="XBY63363.1"/>
    </source>
</evidence>
<dbReference type="AlphaFoldDB" id="A0AAU7Y346"/>
<dbReference type="EMBL" id="CP158373">
    <property type="protein sequence ID" value="XBY63363.1"/>
    <property type="molecule type" value="Genomic_DNA"/>
</dbReference>
<reference evidence="1" key="1">
    <citation type="submission" date="2023-08" db="EMBL/GenBank/DDBJ databases">
        <title>Increased levels of nutrients transform a symbiont into a lethal pathobiont.</title>
        <authorList>
            <person name="Lachnit T."/>
            <person name="Ulrich L."/>
            <person name="Willmer F.M."/>
            <person name="Hasenbein T."/>
            <person name="Steiner L.X."/>
            <person name="Wolters M."/>
            <person name="Herbst E.M."/>
            <person name="Deines P."/>
        </authorList>
    </citation>
    <scope>NUCLEOTIDE SEQUENCE</scope>
    <source>
        <strain evidence="1">T3</strain>
    </source>
</reference>
<sequence length="249" mass="28068">MLDPRVEPALLGRYPADLVSVLLESYKEVVVNYRLERWKPSELDAGHFVEAVRRILEHELLGSYTPVSSSLGSFNQSVLNKFESATGDEVFRILMPRVLFAVYCVRNKRGVGHVSAVSPNKMDATYIYASVKWVLAELVRMCSALTPEEADDLVSLIVERDVDVIWDDGESFVFLNVKLKAEQKVLICLYRKDRQAAETLRALIGYKNKTDFNKILLKLKSAAKIDILDSGLCKISPLGLREAEKIIMS</sequence>
<protein>
    <submittedName>
        <fullName evidence="1">Uncharacterized protein</fullName>
    </submittedName>
</protein>
<accession>A0AAU7Y346</accession>
<organism evidence="1">
    <name type="scientific">Pseudomonas solani</name>
    <dbReference type="NCBI Taxonomy" id="2731552"/>
    <lineage>
        <taxon>Bacteria</taxon>
        <taxon>Pseudomonadati</taxon>
        <taxon>Pseudomonadota</taxon>
        <taxon>Gammaproteobacteria</taxon>
        <taxon>Pseudomonadales</taxon>
        <taxon>Pseudomonadaceae</taxon>
        <taxon>Pseudomonas</taxon>
    </lineage>
</organism>
<dbReference type="RefSeq" id="WP_169708431.1">
    <property type="nucleotide sequence ID" value="NZ_CP158373.1"/>
</dbReference>
<proteinExistence type="predicted"/>
<name>A0AAU7Y346_9PSED</name>